<reference evidence="14 15" key="1">
    <citation type="submission" date="2024-03" db="EMBL/GenBank/DDBJ databases">
        <title>The genome assembly and annotation of the cricket Gryllus longicercus Weissman &amp; Gray.</title>
        <authorList>
            <person name="Szrajer S."/>
            <person name="Gray D."/>
            <person name="Ylla G."/>
        </authorList>
    </citation>
    <scope>NUCLEOTIDE SEQUENCE [LARGE SCALE GENOMIC DNA]</scope>
    <source>
        <strain evidence="14">DAG 2021-001</strain>
        <tissue evidence="14">Whole body minus gut</tissue>
    </source>
</reference>
<evidence type="ECO:0000256" key="12">
    <source>
        <dbReference type="ARBA" id="ARBA00023303"/>
    </source>
</evidence>
<dbReference type="PROSITE" id="PS51450">
    <property type="entry name" value="LRR"/>
    <property type="match status" value="2"/>
</dbReference>
<name>A0AAN9Z2G5_9ORTH</name>
<keyword evidence="2" id="KW-0813">Transport</keyword>
<dbReference type="PRINTS" id="PR00019">
    <property type="entry name" value="LEURICHRPT"/>
</dbReference>
<proteinExistence type="predicted"/>
<keyword evidence="11" id="KW-1015">Disulfide bond</keyword>
<keyword evidence="7" id="KW-0677">Repeat</keyword>
<keyword evidence="8" id="KW-1133">Transmembrane helix</keyword>
<keyword evidence="4" id="KW-0433">Leucine-rich repeat</keyword>
<dbReference type="InterPro" id="IPR051432">
    <property type="entry name" value="KCNMA1_auxiliary"/>
</dbReference>
<dbReference type="AlphaFoldDB" id="A0AAN9Z2G5"/>
<evidence type="ECO:0000256" key="6">
    <source>
        <dbReference type="ARBA" id="ARBA00022729"/>
    </source>
</evidence>
<keyword evidence="3" id="KW-1003">Cell membrane</keyword>
<dbReference type="SMART" id="SM00365">
    <property type="entry name" value="LRR_SD22"/>
    <property type="match status" value="3"/>
</dbReference>
<evidence type="ECO:0000313" key="14">
    <source>
        <dbReference type="EMBL" id="KAK7862231.1"/>
    </source>
</evidence>
<keyword evidence="6" id="KW-0732">Signal</keyword>
<gene>
    <name evidence="14" type="ORF">R5R35_011126</name>
</gene>
<keyword evidence="12" id="KW-0407">Ion channel</keyword>
<comment type="caution">
    <text evidence="14">The sequence shown here is derived from an EMBL/GenBank/DDBJ whole genome shotgun (WGS) entry which is preliminary data.</text>
</comment>
<comment type="subcellular location">
    <subcellularLocation>
        <location evidence="1">Cell membrane</location>
        <topology evidence="1">Single-pass membrane protein</topology>
    </subcellularLocation>
</comment>
<dbReference type="InterPro" id="IPR001611">
    <property type="entry name" value="Leu-rich_rpt"/>
</dbReference>
<dbReference type="GO" id="GO:0005886">
    <property type="term" value="C:plasma membrane"/>
    <property type="evidence" value="ECO:0007669"/>
    <property type="project" value="UniProtKB-SubCell"/>
</dbReference>
<evidence type="ECO:0000256" key="1">
    <source>
        <dbReference type="ARBA" id="ARBA00004162"/>
    </source>
</evidence>
<dbReference type="Pfam" id="PF13855">
    <property type="entry name" value="LRR_8"/>
    <property type="match status" value="1"/>
</dbReference>
<dbReference type="Pfam" id="PF00560">
    <property type="entry name" value="LRR_1"/>
    <property type="match status" value="1"/>
</dbReference>
<sequence length="318" mass="33994">MKASGGQRAARAATVPAAREQWASRRPRSSSSAEAARGAVAVWTMTRVHSALGALLALAASLAACASALEARPCRCVRYTTDCSSRQLTRVREGTVCSHATKLDLSNNDFREIPPGLGVNLTEIDLSRNRINVSTPALRAMSRLRVLNLKVNSLTSLDFLPDTCVLRSLDVSVNDIAGVGSALWRCSQLETLDLSFNKITSLNESGFAVLTRLRRLDLSGNKLSNLPNGAFLGLSQLSWLSLRACGLSALPDGAFRGLSALRQLHLQQNPQLATPLAPAVLAPLTQLQGLELDRPEGDASARSQRAIGEQTEDVVDCA</sequence>
<dbReference type="SMART" id="SM00369">
    <property type="entry name" value="LRR_TYP"/>
    <property type="match status" value="5"/>
</dbReference>
<dbReference type="SUPFAM" id="SSF52058">
    <property type="entry name" value="L domain-like"/>
    <property type="match status" value="1"/>
</dbReference>
<dbReference type="PANTHER" id="PTHR46473:SF10">
    <property type="entry name" value="LD45603P-RELATED"/>
    <property type="match status" value="1"/>
</dbReference>
<evidence type="ECO:0000256" key="9">
    <source>
        <dbReference type="ARBA" id="ARBA00023065"/>
    </source>
</evidence>
<evidence type="ECO:0000256" key="5">
    <source>
        <dbReference type="ARBA" id="ARBA00022692"/>
    </source>
</evidence>
<dbReference type="Proteomes" id="UP001378592">
    <property type="component" value="Unassembled WGS sequence"/>
</dbReference>
<feature type="compositionally biased region" description="Low complexity" evidence="13">
    <location>
        <begin position="8"/>
        <end position="19"/>
    </location>
</feature>
<evidence type="ECO:0000256" key="7">
    <source>
        <dbReference type="ARBA" id="ARBA00022737"/>
    </source>
</evidence>
<evidence type="ECO:0000256" key="3">
    <source>
        <dbReference type="ARBA" id="ARBA00022475"/>
    </source>
</evidence>
<dbReference type="InterPro" id="IPR003591">
    <property type="entry name" value="Leu-rich_rpt_typical-subtyp"/>
</dbReference>
<evidence type="ECO:0000256" key="11">
    <source>
        <dbReference type="ARBA" id="ARBA00023157"/>
    </source>
</evidence>
<organism evidence="14 15">
    <name type="scientific">Gryllus longicercus</name>
    <dbReference type="NCBI Taxonomy" id="2509291"/>
    <lineage>
        <taxon>Eukaryota</taxon>
        <taxon>Metazoa</taxon>
        <taxon>Ecdysozoa</taxon>
        <taxon>Arthropoda</taxon>
        <taxon>Hexapoda</taxon>
        <taxon>Insecta</taxon>
        <taxon>Pterygota</taxon>
        <taxon>Neoptera</taxon>
        <taxon>Polyneoptera</taxon>
        <taxon>Orthoptera</taxon>
        <taxon>Ensifera</taxon>
        <taxon>Gryllidea</taxon>
        <taxon>Grylloidea</taxon>
        <taxon>Gryllidae</taxon>
        <taxon>Gryllinae</taxon>
        <taxon>Gryllus</taxon>
    </lineage>
</organism>
<feature type="region of interest" description="Disordered" evidence="13">
    <location>
        <begin position="1"/>
        <end position="30"/>
    </location>
</feature>
<accession>A0AAN9Z2G5</accession>
<evidence type="ECO:0000256" key="10">
    <source>
        <dbReference type="ARBA" id="ARBA00023136"/>
    </source>
</evidence>
<evidence type="ECO:0000256" key="13">
    <source>
        <dbReference type="SAM" id="MobiDB-lite"/>
    </source>
</evidence>
<dbReference type="InterPro" id="IPR032675">
    <property type="entry name" value="LRR_dom_sf"/>
</dbReference>
<keyword evidence="15" id="KW-1185">Reference proteome</keyword>
<keyword evidence="5" id="KW-0812">Transmembrane</keyword>
<protein>
    <submittedName>
        <fullName evidence="14">Uncharacterized protein</fullName>
    </submittedName>
</protein>
<evidence type="ECO:0000256" key="2">
    <source>
        <dbReference type="ARBA" id="ARBA00022448"/>
    </source>
</evidence>
<evidence type="ECO:0000313" key="15">
    <source>
        <dbReference type="Proteomes" id="UP001378592"/>
    </source>
</evidence>
<dbReference type="EMBL" id="JAZDUA010000286">
    <property type="protein sequence ID" value="KAK7862231.1"/>
    <property type="molecule type" value="Genomic_DNA"/>
</dbReference>
<keyword evidence="9" id="KW-0406">Ion transport</keyword>
<evidence type="ECO:0000256" key="8">
    <source>
        <dbReference type="ARBA" id="ARBA00022989"/>
    </source>
</evidence>
<dbReference type="GO" id="GO:0034220">
    <property type="term" value="P:monoatomic ion transmembrane transport"/>
    <property type="evidence" value="ECO:0007669"/>
    <property type="project" value="UniProtKB-KW"/>
</dbReference>
<keyword evidence="10" id="KW-0472">Membrane</keyword>
<dbReference type="PANTHER" id="PTHR46473">
    <property type="entry name" value="GH08155P"/>
    <property type="match status" value="1"/>
</dbReference>
<evidence type="ECO:0000256" key="4">
    <source>
        <dbReference type="ARBA" id="ARBA00022614"/>
    </source>
</evidence>
<dbReference type="Gene3D" id="3.80.10.10">
    <property type="entry name" value="Ribonuclease Inhibitor"/>
    <property type="match status" value="2"/>
</dbReference>